<dbReference type="InterPro" id="IPR013815">
    <property type="entry name" value="ATP_grasp_subdomain_1"/>
</dbReference>
<evidence type="ECO:0000259" key="1">
    <source>
        <dbReference type="Pfam" id="PF01326"/>
    </source>
</evidence>
<reference evidence="2" key="1">
    <citation type="journal article" date="2020" name="mSystems">
        <title>Genome- and Community-Level Interaction Insights into Carbon Utilization and Element Cycling Functions of Hydrothermarchaeota in Hydrothermal Sediment.</title>
        <authorList>
            <person name="Zhou Z."/>
            <person name="Liu Y."/>
            <person name="Xu W."/>
            <person name="Pan J."/>
            <person name="Luo Z.H."/>
            <person name="Li M."/>
        </authorList>
    </citation>
    <scope>NUCLEOTIDE SEQUENCE [LARGE SCALE GENOMIC DNA]</scope>
    <source>
        <strain evidence="2">SpSt-1233</strain>
    </source>
</reference>
<dbReference type="GO" id="GO:0005524">
    <property type="term" value="F:ATP binding"/>
    <property type="evidence" value="ECO:0007669"/>
    <property type="project" value="InterPro"/>
</dbReference>
<gene>
    <name evidence="2" type="ORF">ENO08_06910</name>
</gene>
<dbReference type="EMBL" id="DSEC01000492">
    <property type="protein sequence ID" value="HER44173.1"/>
    <property type="molecule type" value="Genomic_DNA"/>
</dbReference>
<dbReference type="Gene3D" id="3.30.1490.20">
    <property type="entry name" value="ATP-grasp fold, A domain"/>
    <property type="match status" value="1"/>
</dbReference>
<feature type="non-terminal residue" evidence="2">
    <location>
        <position position="448"/>
    </location>
</feature>
<proteinExistence type="predicted"/>
<accession>A0A7V2AVS7</accession>
<protein>
    <submittedName>
        <fullName evidence="2">Pyruvate, phosphate dikinase</fullName>
    </submittedName>
</protein>
<organism evidence="2">
    <name type="scientific">Eiseniibacteriota bacterium</name>
    <dbReference type="NCBI Taxonomy" id="2212470"/>
    <lineage>
        <taxon>Bacteria</taxon>
        <taxon>Candidatus Eiseniibacteriota</taxon>
    </lineage>
</organism>
<dbReference type="GO" id="GO:0016301">
    <property type="term" value="F:kinase activity"/>
    <property type="evidence" value="ECO:0007669"/>
    <property type="project" value="InterPro"/>
</dbReference>
<dbReference type="Proteomes" id="UP000886069">
    <property type="component" value="Unassembled WGS sequence"/>
</dbReference>
<keyword evidence="2" id="KW-0670">Pyruvate</keyword>
<dbReference type="AlphaFoldDB" id="A0A7V2AVS7"/>
<evidence type="ECO:0000313" key="2">
    <source>
        <dbReference type="EMBL" id="HER44173.1"/>
    </source>
</evidence>
<comment type="caution">
    <text evidence="2">The sequence shown here is derived from an EMBL/GenBank/DDBJ whole genome shotgun (WGS) entry which is preliminary data.</text>
</comment>
<dbReference type="InterPro" id="IPR002192">
    <property type="entry name" value="PPDK_AMP/ATP-bd"/>
</dbReference>
<sequence length="448" mass="51734">MSDEKKKSEDQFRFFREREKELECLYKIEEILKHHDADLDDVMRDVIEVIPSGWQYPDLCAVKITIGADSRQSPGFEVTPWALRADIVIQGKTAGEIVVYYTKEMPLSDIGPFLKQEKRLLETIAGRLGSFILHKKMRAVIGEEAEDERGLSKIGATESQVVLDLLRHTDKNLYTVIVQRMLNHLYWHGVPEAVELRDRAVAGYTEKPEYDNRPRKRRELDVSDSLGEEVFRVAAKQYTDEQLLAYLQKWIQNDRLNFLTQVANRNLTLAEVIDAIRRYREIAPEGIDLSPATKKGVEVSLIRRFFSTQLEYINIAKKYIDIPDYYDLLDRIIYTSESHGRLGGKCAGLFLAKKILKKSKDSSDLLKEIKIPKSWYITSDVLLGYVSYNNLDEVVEQKYKDINEVRIEYPNVIQTFKNGRFPPEIVQGLSMVLDEFSSKPLIIRSSSL</sequence>
<feature type="domain" description="Pyruvate phosphate dikinase AMP/ATP-binding" evidence="1">
    <location>
        <begin position="341"/>
        <end position="448"/>
    </location>
</feature>
<name>A0A7V2AVS7_UNCEI</name>
<dbReference type="Pfam" id="PF01326">
    <property type="entry name" value="PPDK_N"/>
    <property type="match status" value="1"/>
</dbReference>